<dbReference type="RefSeq" id="WP_083959419.1">
    <property type="nucleotide sequence ID" value="NZ_FQVN01000002.1"/>
</dbReference>
<dbReference type="OrthoDB" id="525039at2"/>
<evidence type="ECO:0000313" key="3">
    <source>
        <dbReference type="EMBL" id="SHF02574.1"/>
    </source>
</evidence>
<dbReference type="InterPro" id="IPR023365">
    <property type="entry name" value="Sortase_dom-sf"/>
</dbReference>
<dbReference type="SUPFAM" id="SSF63817">
    <property type="entry name" value="Sortase"/>
    <property type="match status" value="1"/>
</dbReference>
<dbReference type="InterPro" id="IPR042001">
    <property type="entry name" value="Sortase_F"/>
</dbReference>
<evidence type="ECO:0000313" key="4">
    <source>
        <dbReference type="Proteomes" id="UP000184501"/>
    </source>
</evidence>
<keyword evidence="1" id="KW-0378">Hydrolase</keyword>
<dbReference type="Proteomes" id="UP000184501">
    <property type="component" value="Unassembled WGS sequence"/>
</dbReference>
<evidence type="ECO:0000256" key="1">
    <source>
        <dbReference type="ARBA" id="ARBA00022801"/>
    </source>
</evidence>
<dbReference type="EMBL" id="FQVN01000002">
    <property type="protein sequence ID" value="SHF02574.1"/>
    <property type="molecule type" value="Genomic_DNA"/>
</dbReference>
<keyword evidence="4" id="KW-1185">Reference proteome</keyword>
<sequence length="241" mass="24831">MTGAVTHALLGRGRPGAATTVSALGAALAALGTVLVLSPARTEDIGELSVARPTPATSTRPMVGPLPPTSLPVPTGTSASAPPTSAPPPPTRVAPSWLRLPTLGITAFVEPARVHPDGSLAVPRDPRKVGWWTGGAAPTSATGTMMIAGHVDDVWTGEGAFFQLRNLPLGAPVEVDTPAGRHHYRVVARRTHPKWALPRALFDPNGPHRLALVTCAGPFDEVGAGYPDNLVVYADPVPPPG</sequence>
<dbReference type="InterPro" id="IPR005754">
    <property type="entry name" value="Sortase"/>
</dbReference>
<name>A0A1M4YA05_STRHI</name>
<dbReference type="AlphaFoldDB" id="A0A1M4YA05"/>
<dbReference type="CDD" id="cd05829">
    <property type="entry name" value="Sortase_F"/>
    <property type="match status" value="1"/>
</dbReference>
<feature type="region of interest" description="Disordered" evidence="2">
    <location>
        <begin position="48"/>
        <end position="94"/>
    </location>
</feature>
<gene>
    <name evidence="3" type="ORF">SAMN05444320_102291</name>
</gene>
<dbReference type="Gene3D" id="2.40.260.10">
    <property type="entry name" value="Sortase"/>
    <property type="match status" value="1"/>
</dbReference>
<dbReference type="Pfam" id="PF04203">
    <property type="entry name" value="Sortase"/>
    <property type="match status" value="1"/>
</dbReference>
<evidence type="ECO:0000256" key="2">
    <source>
        <dbReference type="SAM" id="MobiDB-lite"/>
    </source>
</evidence>
<protein>
    <submittedName>
        <fullName evidence="3">Sortase family protein</fullName>
    </submittedName>
</protein>
<accession>A0A1M4YA05</accession>
<dbReference type="STRING" id="2017.SAMN05444320_102291"/>
<organism evidence="3 4">
    <name type="scientific">Streptoalloteichus hindustanus</name>
    <dbReference type="NCBI Taxonomy" id="2017"/>
    <lineage>
        <taxon>Bacteria</taxon>
        <taxon>Bacillati</taxon>
        <taxon>Actinomycetota</taxon>
        <taxon>Actinomycetes</taxon>
        <taxon>Pseudonocardiales</taxon>
        <taxon>Pseudonocardiaceae</taxon>
        <taxon>Streptoalloteichus</taxon>
    </lineage>
</organism>
<feature type="compositionally biased region" description="Low complexity" evidence="2">
    <location>
        <begin position="72"/>
        <end position="83"/>
    </location>
</feature>
<dbReference type="GO" id="GO:0016787">
    <property type="term" value="F:hydrolase activity"/>
    <property type="evidence" value="ECO:0007669"/>
    <property type="project" value="UniProtKB-KW"/>
</dbReference>
<proteinExistence type="predicted"/>
<reference evidence="3 4" key="1">
    <citation type="submission" date="2016-11" db="EMBL/GenBank/DDBJ databases">
        <authorList>
            <person name="Jaros S."/>
            <person name="Januszkiewicz K."/>
            <person name="Wedrychowicz H."/>
        </authorList>
    </citation>
    <scope>NUCLEOTIDE SEQUENCE [LARGE SCALE GENOMIC DNA]</scope>
    <source>
        <strain evidence="3 4">DSM 44523</strain>
    </source>
</reference>